<name>A0ACB0JYJ0_TRIPR</name>
<evidence type="ECO:0000313" key="1">
    <source>
        <dbReference type="EMBL" id="CAJ2648625.1"/>
    </source>
</evidence>
<reference evidence="1" key="1">
    <citation type="submission" date="2023-10" db="EMBL/GenBank/DDBJ databases">
        <authorList>
            <person name="Rodriguez Cubillos JULIANA M."/>
            <person name="De Vega J."/>
        </authorList>
    </citation>
    <scope>NUCLEOTIDE SEQUENCE</scope>
</reference>
<dbReference type="EMBL" id="CASHSV030000109">
    <property type="protein sequence ID" value="CAJ2648625.1"/>
    <property type="molecule type" value="Genomic_DNA"/>
</dbReference>
<proteinExistence type="predicted"/>
<keyword evidence="2" id="KW-1185">Reference proteome</keyword>
<protein>
    <submittedName>
        <fullName evidence="1">Uncharacterized protein</fullName>
    </submittedName>
</protein>
<evidence type="ECO:0000313" key="2">
    <source>
        <dbReference type="Proteomes" id="UP001177021"/>
    </source>
</evidence>
<gene>
    <name evidence="1" type="ORF">MILVUS5_LOCUS16928</name>
</gene>
<dbReference type="Proteomes" id="UP001177021">
    <property type="component" value="Unassembled WGS sequence"/>
</dbReference>
<comment type="caution">
    <text evidence="1">The sequence shown here is derived from an EMBL/GenBank/DDBJ whole genome shotgun (WGS) entry which is preliminary data.</text>
</comment>
<sequence>MDSNNNDHPWKNDAMFQSYVYEYMIKRGMHKSAEIFMNEANVPQTHPTDMQFVDSMFDDSPEGVLHEWWSVFYEVFSSRLKSPQESEPQSANTVVPRMTDTTSMNISSLRIPQMPMNEQRPQQFQASSSPNMRAQTASRLMPPRLHNSNNRVGNLAEHVDPSLVALINENDPNFFSRMSSKNFY</sequence>
<accession>A0ACB0JYJ0</accession>
<organism evidence="1 2">
    <name type="scientific">Trifolium pratense</name>
    <name type="common">Red clover</name>
    <dbReference type="NCBI Taxonomy" id="57577"/>
    <lineage>
        <taxon>Eukaryota</taxon>
        <taxon>Viridiplantae</taxon>
        <taxon>Streptophyta</taxon>
        <taxon>Embryophyta</taxon>
        <taxon>Tracheophyta</taxon>
        <taxon>Spermatophyta</taxon>
        <taxon>Magnoliopsida</taxon>
        <taxon>eudicotyledons</taxon>
        <taxon>Gunneridae</taxon>
        <taxon>Pentapetalae</taxon>
        <taxon>rosids</taxon>
        <taxon>fabids</taxon>
        <taxon>Fabales</taxon>
        <taxon>Fabaceae</taxon>
        <taxon>Papilionoideae</taxon>
        <taxon>50 kb inversion clade</taxon>
        <taxon>NPAAA clade</taxon>
        <taxon>Hologalegina</taxon>
        <taxon>IRL clade</taxon>
        <taxon>Trifolieae</taxon>
        <taxon>Trifolium</taxon>
    </lineage>
</organism>